<dbReference type="SMART" id="SM00443">
    <property type="entry name" value="G_patch"/>
    <property type="match status" value="1"/>
</dbReference>
<evidence type="ECO:0000313" key="6">
    <source>
        <dbReference type="Proteomes" id="UP001497512"/>
    </source>
</evidence>
<dbReference type="Pfam" id="PF01585">
    <property type="entry name" value="G-patch"/>
    <property type="match status" value="1"/>
</dbReference>
<dbReference type="PANTHER" id="PTHR23149">
    <property type="entry name" value="G PATCH DOMAIN CONTAINING PROTEIN"/>
    <property type="match status" value="1"/>
</dbReference>
<feature type="compositionally biased region" description="Polar residues" evidence="3">
    <location>
        <begin position="327"/>
        <end position="339"/>
    </location>
</feature>
<evidence type="ECO:0000256" key="1">
    <source>
        <dbReference type="ARBA" id="ARBA00004123"/>
    </source>
</evidence>
<feature type="domain" description="G-patch" evidence="4">
    <location>
        <begin position="11"/>
        <end position="57"/>
    </location>
</feature>
<dbReference type="PROSITE" id="PS50174">
    <property type="entry name" value="G_PATCH"/>
    <property type="match status" value="1"/>
</dbReference>
<evidence type="ECO:0000313" key="5">
    <source>
        <dbReference type="EMBL" id="CAK9189760.1"/>
    </source>
</evidence>
<evidence type="ECO:0000256" key="3">
    <source>
        <dbReference type="SAM" id="MobiDB-lite"/>
    </source>
</evidence>
<dbReference type="Proteomes" id="UP001497512">
    <property type="component" value="Chromosome 1"/>
</dbReference>
<proteinExistence type="predicted"/>
<keyword evidence="6" id="KW-1185">Reference proteome</keyword>
<protein>
    <recommendedName>
        <fullName evidence="4">G-patch domain-containing protein</fullName>
    </recommendedName>
</protein>
<dbReference type="InterPro" id="IPR058719">
    <property type="entry name" value="WHD_LYAR"/>
</dbReference>
<organism evidence="5 6">
    <name type="scientific">Sphagnum troendelagicum</name>
    <dbReference type="NCBI Taxonomy" id="128251"/>
    <lineage>
        <taxon>Eukaryota</taxon>
        <taxon>Viridiplantae</taxon>
        <taxon>Streptophyta</taxon>
        <taxon>Embryophyta</taxon>
        <taxon>Bryophyta</taxon>
        <taxon>Sphagnophytina</taxon>
        <taxon>Sphagnopsida</taxon>
        <taxon>Sphagnales</taxon>
        <taxon>Sphagnaceae</taxon>
        <taxon>Sphagnum</taxon>
    </lineage>
</organism>
<evidence type="ECO:0000259" key="4">
    <source>
        <dbReference type="PROSITE" id="PS50174"/>
    </source>
</evidence>
<evidence type="ECO:0000256" key="2">
    <source>
        <dbReference type="ARBA" id="ARBA00023242"/>
    </source>
</evidence>
<gene>
    <name evidence="5" type="ORF">CSSPTR1EN2_LOCUS411</name>
</gene>
<comment type="subcellular location">
    <subcellularLocation>
        <location evidence="1">Nucleus</location>
    </subcellularLocation>
</comment>
<dbReference type="PANTHER" id="PTHR23149:SF9">
    <property type="entry name" value="G PATCH DOMAIN-CONTAINING PROTEIN 4"/>
    <property type="match status" value="1"/>
</dbReference>
<sequence length="440" mass="47981">MGGAVLFEGAKESPAFRLMTQMGWAEGSGLGKDNQGMKSHIRVKNRTDNSGVGAAEHQAVTRWTVNTHVFDNILKNLKVQAAGSDTKEELNSEAEGEHQDEATEVEAKKVAHPQGRYKRRECGKVVNCYSETGIQSILGCKSDENGAQVAIEVSAEAPKAKIEDKDAEVSVTVSKKKSKMKLDKISTVVTTLLNRENNVFKEDVSPNRVNTEAGSPVVKEWWGSKYGFVRGGKLGSKLHDGDSSINEDAPYRAADKTTLNARTAFCEQDQESLYKLVQDKATAGKRGLGIGDRTRKLGGAHFKGQKTIFGDDGESDGNEAQKDQESTLDQSTDSENLQAGSEDEICRKKQKIGDGIKKGGVKQEGGSKVKLKDLIAHFLSEAPEQGMKLKRLKKQVIATTCLILDSEGDQKDTFKEKLLKSSRFVVEGKKVFLAGAKKRT</sequence>
<dbReference type="Pfam" id="PF25879">
    <property type="entry name" value="WHD_LYAR"/>
    <property type="match status" value="1"/>
</dbReference>
<name>A0ABP0T8C2_9BRYO</name>
<accession>A0ABP0T8C2</accession>
<dbReference type="InterPro" id="IPR050656">
    <property type="entry name" value="PINX1"/>
</dbReference>
<keyword evidence="2" id="KW-0539">Nucleus</keyword>
<feature type="region of interest" description="Disordered" evidence="3">
    <location>
        <begin position="301"/>
        <end position="344"/>
    </location>
</feature>
<dbReference type="InterPro" id="IPR000467">
    <property type="entry name" value="G_patch_dom"/>
</dbReference>
<dbReference type="EMBL" id="OZ019893">
    <property type="protein sequence ID" value="CAK9189760.1"/>
    <property type="molecule type" value="Genomic_DNA"/>
</dbReference>
<reference evidence="5 6" key="1">
    <citation type="submission" date="2024-02" db="EMBL/GenBank/DDBJ databases">
        <authorList>
            <consortium name="ELIXIR-Norway"/>
            <consortium name="Elixir Norway"/>
        </authorList>
    </citation>
    <scope>NUCLEOTIDE SEQUENCE [LARGE SCALE GENOMIC DNA]</scope>
</reference>